<keyword evidence="4" id="KW-1185">Reference proteome</keyword>
<gene>
    <name evidence="3" type="ORF">J5N97_030004</name>
</gene>
<dbReference type="Proteomes" id="UP001085076">
    <property type="component" value="Miscellaneous, Linkage group lg10"/>
</dbReference>
<dbReference type="AlphaFoldDB" id="A0A9D5H3U9"/>
<dbReference type="EMBL" id="JAGGNH010000010">
    <property type="protein sequence ID" value="KAJ0962176.1"/>
    <property type="molecule type" value="Genomic_DNA"/>
</dbReference>
<feature type="compositionally biased region" description="Basic residues" evidence="1">
    <location>
        <begin position="252"/>
        <end position="266"/>
    </location>
</feature>
<protein>
    <recommendedName>
        <fullName evidence="2">Neprosin PEP catalytic domain-containing protein</fullName>
    </recommendedName>
</protein>
<organism evidence="3 4">
    <name type="scientific">Dioscorea zingiberensis</name>
    <dbReference type="NCBI Taxonomy" id="325984"/>
    <lineage>
        <taxon>Eukaryota</taxon>
        <taxon>Viridiplantae</taxon>
        <taxon>Streptophyta</taxon>
        <taxon>Embryophyta</taxon>
        <taxon>Tracheophyta</taxon>
        <taxon>Spermatophyta</taxon>
        <taxon>Magnoliopsida</taxon>
        <taxon>Liliopsida</taxon>
        <taxon>Dioscoreales</taxon>
        <taxon>Dioscoreaceae</taxon>
        <taxon>Dioscorea</taxon>
    </lineage>
</organism>
<dbReference type="InterPro" id="IPR053168">
    <property type="entry name" value="Glutamic_endopeptidase"/>
</dbReference>
<evidence type="ECO:0000313" key="4">
    <source>
        <dbReference type="Proteomes" id="UP001085076"/>
    </source>
</evidence>
<evidence type="ECO:0000259" key="2">
    <source>
        <dbReference type="PROSITE" id="PS52045"/>
    </source>
</evidence>
<dbReference type="PROSITE" id="PS52045">
    <property type="entry name" value="NEPROSIN_PEP_CD"/>
    <property type="match status" value="1"/>
</dbReference>
<evidence type="ECO:0000256" key="1">
    <source>
        <dbReference type="SAM" id="MobiDB-lite"/>
    </source>
</evidence>
<reference evidence="3" key="1">
    <citation type="submission" date="2021-03" db="EMBL/GenBank/DDBJ databases">
        <authorList>
            <person name="Li Z."/>
            <person name="Yang C."/>
        </authorList>
    </citation>
    <scope>NUCLEOTIDE SEQUENCE</scope>
    <source>
        <strain evidence="3">Dzin_1.0</strain>
        <tissue evidence="3">Leaf</tissue>
    </source>
</reference>
<feature type="domain" description="Neprosin PEP catalytic" evidence="2">
    <location>
        <begin position="189"/>
        <end position="462"/>
    </location>
</feature>
<accession>A0A9D5H3U9</accession>
<dbReference type="OrthoDB" id="777472at2759"/>
<dbReference type="PANTHER" id="PTHR31589">
    <property type="entry name" value="PROTEIN, PUTATIVE (DUF239)-RELATED-RELATED"/>
    <property type="match status" value="1"/>
</dbReference>
<evidence type="ECO:0000313" key="3">
    <source>
        <dbReference type="EMBL" id="KAJ0962176.1"/>
    </source>
</evidence>
<dbReference type="Pfam" id="PF03080">
    <property type="entry name" value="Neprosin"/>
    <property type="match status" value="1"/>
</dbReference>
<reference evidence="3" key="2">
    <citation type="journal article" date="2022" name="Hortic Res">
        <title>The genome of Dioscorea zingiberensis sheds light on the biosynthesis, origin and evolution of the medicinally important diosgenin saponins.</title>
        <authorList>
            <person name="Li Y."/>
            <person name="Tan C."/>
            <person name="Li Z."/>
            <person name="Guo J."/>
            <person name="Li S."/>
            <person name="Chen X."/>
            <person name="Wang C."/>
            <person name="Dai X."/>
            <person name="Yang H."/>
            <person name="Song W."/>
            <person name="Hou L."/>
            <person name="Xu J."/>
            <person name="Tong Z."/>
            <person name="Xu A."/>
            <person name="Yuan X."/>
            <person name="Wang W."/>
            <person name="Yang Q."/>
            <person name="Chen L."/>
            <person name="Sun Z."/>
            <person name="Wang K."/>
            <person name="Pan B."/>
            <person name="Chen J."/>
            <person name="Bao Y."/>
            <person name="Liu F."/>
            <person name="Qi X."/>
            <person name="Gang D.R."/>
            <person name="Wen J."/>
            <person name="Li J."/>
        </authorList>
    </citation>
    <scope>NUCLEOTIDE SEQUENCE</scope>
    <source>
        <strain evidence="3">Dzin_1.0</strain>
    </source>
</reference>
<proteinExistence type="predicted"/>
<sequence>MDGEGTLKTISDDAGVILLVDALIKQMTIDIYVESTYAAHDQTLPDVLLPTRHEKSQPEVLSTCADEDQTLPEVLSIGADEDQTLPKVIATASQENAMLKVLSTGVAHDQTMAEVIATGSQDNVPEVMLTDYGSQSSYDEESIIQMQFADNNSDEDAEKEEAKNKVRRFVELKKSLQEDDQTGANEAATENENDEGGATDHGLDGSNVRPGHDYGKESTVNAQNDAIPTIDPTNTASAGQTSQKGKAAPREKGKKPAVPPKRKKKFLASTRGPHHIFKNTPMLPNEILKDISETKIISRIGLRTKCHKGTVLIKHPHHDYSQMLETNAQNSYGVYGLEANDYDVKTLNWFLLLGEQEIIGYWPKEIFNNLVDSSDVEVAGYINSPLNENSPPMGNGIFPNPDPSKACELKHIKLLNENGDFIVLGSDTTYTLLNDLPDYYGVVIEHGVDDFSLSVGGPGGSVWKFGILLPALESCRLSGVLSPWFEEELGVQTKGVDEEKHPLQFE</sequence>
<feature type="region of interest" description="Disordered" evidence="1">
    <location>
        <begin position="173"/>
        <end position="266"/>
    </location>
</feature>
<dbReference type="PANTHER" id="PTHR31589:SF237">
    <property type="entry name" value="OS08G0411100 PROTEIN"/>
    <property type="match status" value="1"/>
</dbReference>
<feature type="compositionally biased region" description="Polar residues" evidence="1">
    <location>
        <begin position="218"/>
        <end position="244"/>
    </location>
</feature>
<comment type="caution">
    <text evidence="3">The sequence shown here is derived from an EMBL/GenBank/DDBJ whole genome shotgun (WGS) entry which is preliminary data.</text>
</comment>
<name>A0A9D5H3U9_9LILI</name>
<dbReference type="InterPro" id="IPR004314">
    <property type="entry name" value="Neprosin"/>
</dbReference>